<keyword evidence="2" id="KW-0812">Transmembrane</keyword>
<protein>
    <submittedName>
        <fullName evidence="3">Uncharacterized protein</fullName>
    </submittedName>
</protein>
<feature type="compositionally biased region" description="Low complexity" evidence="1">
    <location>
        <begin position="1086"/>
        <end position="1101"/>
    </location>
</feature>
<feature type="transmembrane region" description="Helical" evidence="2">
    <location>
        <begin position="288"/>
        <end position="307"/>
    </location>
</feature>
<feature type="transmembrane region" description="Helical" evidence="2">
    <location>
        <begin position="145"/>
        <end position="175"/>
    </location>
</feature>
<evidence type="ECO:0000313" key="4">
    <source>
        <dbReference type="Proteomes" id="UP001437256"/>
    </source>
</evidence>
<reference evidence="3 4" key="1">
    <citation type="submission" date="2024-05" db="EMBL/GenBank/DDBJ databases">
        <title>A draft genome resource for the thread blight pathogen Marasmius tenuissimus strain MS-2.</title>
        <authorList>
            <person name="Yulfo-Soto G.E."/>
            <person name="Baruah I.K."/>
            <person name="Amoako-Attah I."/>
            <person name="Bukari Y."/>
            <person name="Meinhardt L.W."/>
            <person name="Bailey B.A."/>
            <person name="Cohen S.P."/>
        </authorList>
    </citation>
    <scope>NUCLEOTIDE SEQUENCE [LARGE SCALE GENOMIC DNA]</scope>
    <source>
        <strain evidence="3 4">MS-2</strain>
    </source>
</reference>
<evidence type="ECO:0000256" key="2">
    <source>
        <dbReference type="SAM" id="Phobius"/>
    </source>
</evidence>
<comment type="caution">
    <text evidence="3">The sequence shown here is derived from an EMBL/GenBank/DDBJ whole genome shotgun (WGS) entry which is preliminary data.</text>
</comment>
<keyword evidence="4" id="KW-1185">Reference proteome</keyword>
<keyword evidence="2" id="KW-1133">Transmembrane helix</keyword>
<feature type="transmembrane region" description="Helical" evidence="2">
    <location>
        <begin position="187"/>
        <end position="208"/>
    </location>
</feature>
<dbReference type="EMBL" id="JBBXMP010000018">
    <property type="protein sequence ID" value="KAL0068387.1"/>
    <property type="molecule type" value="Genomic_DNA"/>
</dbReference>
<keyword evidence="2" id="KW-0472">Membrane</keyword>
<gene>
    <name evidence="3" type="ORF">AAF712_004465</name>
</gene>
<proteinExistence type="predicted"/>
<evidence type="ECO:0000313" key="3">
    <source>
        <dbReference type="EMBL" id="KAL0068387.1"/>
    </source>
</evidence>
<sequence length="1101" mass="122761">MSEPTNFGDTLSSGIQDVAALLPLLGTEQCERHVGTALEKGYLYAAATPLSIFGSLGIVKTAFSTLLATTTQPFYGSSWLDDAGFDTAGSVSSMATLVKGTQQYGAEVQLQRLMKEQHIDDPDLITDIEWFGWERLEKKTAGSTVFPYLPALSWNVALILTSLLSSVVSISPYLYLIHNSWGIATLWLFPLLRSFGALLCVVSIQFALQIRIHRITTTSLQLMKARKRLPLLSEGAIKDRDTLLETRLRNPRVELSDPEKQSDSGLGHQTNIQDEAEARGLVAQGVPLFLLQVIIIVGMGMIVAGYVGCFNIVGRTNVDAGPYVWFGMETFLAMLRIVLWGWNPLWDEGGTGMTIRLNLRSRDSTCSAPSSNSSGHYSQIFTTLLDLPELNDAGVVLDSPEVSDVHAPSFPHITTPQFLSHLTQTSRIVWKWQSEVSVIVESIEAFLAAATPYVGPLRRLESEELKGISLYCGIVPHEVRKLLCITACRDDSRWTSISVLIDGSRPPYAIYASHSRDLPGARALQVTLKNQVQPDSATVIDRQMLDLLIDYSSRLFSRLCVVNSSIKQLPLSWAVTLPSLPNSEHMQKPMLLTKQDRTYIRIRQIQDLKRDYCLMRGNLLLGVFPFKSTKRHDELVEWALILDSAVMEAYLCICEHQFVQSLLLSPAQSRRLALEWIHGMEDRISSEKEACQRRQKGALLDTLFLYEMTHDRLVQELRFLRQLPINSPVLRDWKGLLTTIMDQPDDLLPTALFEIPPLQNLDDLQNKLLSCFVTGGTPTGAYYNMIAFLRSSLYRLRDAKASSLYDRLDPYGPGSPEFSPPYTCVHDLSERTSKALTDQMSSVSIIDLDTDRYKEMLDALRLFDTLPPLQSLTTVKFYNRSFTHEVTCLVISVMQQHPGIICLALDDCTFSDGRACIDDVIATNRRKWKEEAQKSGKFKYRFGCEIRTGHHEENHDSFATYQRDILLSELADLFVMIYIPQDGEVVPILSLQAYHEEITLVALLRPSAEAGEAGDPDGTLTTQSDVPASYEFETISVEGFLKVKAGCYELRIRLARKAQYLFRSLTVNHIPASDGAEPSGGPEADGSSTGGVSSSSSNSSM</sequence>
<accession>A0ABR3A327</accession>
<feature type="region of interest" description="Disordered" evidence="1">
    <location>
        <begin position="1072"/>
        <end position="1101"/>
    </location>
</feature>
<organism evidence="3 4">
    <name type="scientific">Marasmius tenuissimus</name>
    <dbReference type="NCBI Taxonomy" id="585030"/>
    <lineage>
        <taxon>Eukaryota</taxon>
        <taxon>Fungi</taxon>
        <taxon>Dikarya</taxon>
        <taxon>Basidiomycota</taxon>
        <taxon>Agaricomycotina</taxon>
        <taxon>Agaricomycetes</taxon>
        <taxon>Agaricomycetidae</taxon>
        <taxon>Agaricales</taxon>
        <taxon>Marasmiineae</taxon>
        <taxon>Marasmiaceae</taxon>
        <taxon>Marasmius</taxon>
    </lineage>
</organism>
<dbReference type="Proteomes" id="UP001437256">
    <property type="component" value="Unassembled WGS sequence"/>
</dbReference>
<name>A0ABR3A327_9AGAR</name>
<evidence type="ECO:0000256" key="1">
    <source>
        <dbReference type="SAM" id="MobiDB-lite"/>
    </source>
</evidence>